<evidence type="ECO:0000256" key="2">
    <source>
        <dbReference type="SAM" id="MobiDB-lite"/>
    </source>
</evidence>
<feature type="region of interest" description="Disordered" evidence="2">
    <location>
        <begin position="35"/>
        <end position="54"/>
    </location>
</feature>
<feature type="coiled-coil region" evidence="1">
    <location>
        <begin position="87"/>
        <end position="121"/>
    </location>
</feature>
<protein>
    <submittedName>
        <fullName evidence="3">Uncharacterized protein</fullName>
    </submittedName>
</protein>
<dbReference type="Proteomes" id="UP000652761">
    <property type="component" value="Unassembled WGS sequence"/>
</dbReference>
<evidence type="ECO:0000313" key="3">
    <source>
        <dbReference type="EMBL" id="MQM22215.1"/>
    </source>
</evidence>
<gene>
    <name evidence="3" type="ORF">Taro_055264</name>
</gene>
<proteinExistence type="predicted"/>
<accession>A0A843XTN6</accession>
<dbReference type="EMBL" id="NMUH01012414">
    <property type="protein sequence ID" value="MQM22215.1"/>
    <property type="molecule type" value="Genomic_DNA"/>
</dbReference>
<keyword evidence="1" id="KW-0175">Coiled coil</keyword>
<reference evidence="3" key="1">
    <citation type="submission" date="2017-07" db="EMBL/GenBank/DDBJ databases">
        <title>Taro Niue Genome Assembly and Annotation.</title>
        <authorList>
            <person name="Atibalentja N."/>
            <person name="Keating K."/>
            <person name="Fields C.J."/>
        </authorList>
    </citation>
    <scope>NUCLEOTIDE SEQUENCE</scope>
    <source>
        <strain evidence="3">Niue_2</strain>
        <tissue evidence="3">Leaf</tissue>
    </source>
</reference>
<keyword evidence="4" id="KW-1185">Reference proteome</keyword>
<evidence type="ECO:0000313" key="4">
    <source>
        <dbReference type="Proteomes" id="UP000652761"/>
    </source>
</evidence>
<organism evidence="3 4">
    <name type="scientific">Colocasia esculenta</name>
    <name type="common">Wild taro</name>
    <name type="synonym">Arum esculentum</name>
    <dbReference type="NCBI Taxonomy" id="4460"/>
    <lineage>
        <taxon>Eukaryota</taxon>
        <taxon>Viridiplantae</taxon>
        <taxon>Streptophyta</taxon>
        <taxon>Embryophyta</taxon>
        <taxon>Tracheophyta</taxon>
        <taxon>Spermatophyta</taxon>
        <taxon>Magnoliopsida</taxon>
        <taxon>Liliopsida</taxon>
        <taxon>Araceae</taxon>
        <taxon>Aroideae</taxon>
        <taxon>Colocasieae</taxon>
        <taxon>Colocasia</taxon>
    </lineage>
</organism>
<dbReference type="AlphaFoldDB" id="A0A843XTN6"/>
<comment type="caution">
    <text evidence="3">The sequence shown here is derived from an EMBL/GenBank/DDBJ whole genome shotgun (WGS) entry which is preliminary data.</text>
</comment>
<name>A0A843XTN6_COLES</name>
<evidence type="ECO:0000256" key="1">
    <source>
        <dbReference type="SAM" id="Coils"/>
    </source>
</evidence>
<dbReference type="OrthoDB" id="1433763at2759"/>
<sequence>MDNNGMSQSFEDTAWALPQITLREAMTQMIAPSSDIDAESHTQATPEGTFISVMGKDRPGRIRCAGNGEMLGTWYRSTGTPASSERGRIMQEQLKAQEEKLKAQAEEMTQMQETISRLENVATKVDEMSELLSQIQASQLVEQVNGWGWLLHREFAKPEPIALAKLSCGVASPIALSEQPCKVGGRRAGALQGVGWPAARRGQPHAWTSCTTGAVSIAGAVCTTHRG</sequence>